<keyword evidence="4" id="KW-0472">Membrane</keyword>
<gene>
    <name evidence="7" type="ORF">SAMN05445060_0133</name>
</gene>
<evidence type="ECO:0000256" key="5">
    <source>
        <dbReference type="ARBA" id="ARBA00023315"/>
    </source>
</evidence>
<evidence type="ECO:0000256" key="1">
    <source>
        <dbReference type="ARBA" id="ARBA00004184"/>
    </source>
</evidence>
<dbReference type="GO" id="GO:0005886">
    <property type="term" value="C:plasma membrane"/>
    <property type="evidence" value="ECO:0007669"/>
    <property type="project" value="TreeGrafter"/>
</dbReference>
<dbReference type="GO" id="GO:0012505">
    <property type="term" value="C:endomembrane system"/>
    <property type="evidence" value="ECO:0007669"/>
    <property type="project" value="UniProtKB-SubCell"/>
</dbReference>
<dbReference type="CDD" id="cd07993">
    <property type="entry name" value="LPLAT_DHAPAT-like"/>
    <property type="match status" value="1"/>
</dbReference>
<dbReference type="Proteomes" id="UP000186218">
    <property type="component" value="Unassembled WGS sequence"/>
</dbReference>
<comment type="similarity">
    <text evidence="2">Belongs to the GPAT/DAPAT family.</text>
</comment>
<protein>
    <submittedName>
        <fullName evidence="7">Glycerol-3-phosphate acyltransferase</fullName>
    </submittedName>
</protein>
<keyword evidence="3 7" id="KW-0808">Transferase</keyword>
<dbReference type="InterPro" id="IPR041728">
    <property type="entry name" value="GPAT/DHAPAT_LPLAT"/>
</dbReference>
<reference evidence="7 8" key="1">
    <citation type="submission" date="2017-01" db="EMBL/GenBank/DDBJ databases">
        <authorList>
            <person name="Mah S.A."/>
            <person name="Swanson W.J."/>
            <person name="Moy G.W."/>
            <person name="Vacquier V.D."/>
        </authorList>
    </citation>
    <scope>NUCLEOTIDE SEQUENCE [LARGE SCALE GENOMIC DNA]</scope>
    <source>
        <strain evidence="7 8">CPCC 203464</strain>
    </source>
</reference>
<feature type="domain" description="Phospholipid/glycerol acyltransferase" evidence="6">
    <location>
        <begin position="251"/>
        <end position="378"/>
    </location>
</feature>
<comment type="subcellular location">
    <subcellularLocation>
        <location evidence="1">Endomembrane system</location>
        <topology evidence="1">Peripheral membrane protein</topology>
    </subcellularLocation>
</comment>
<dbReference type="InterPro" id="IPR022284">
    <property type="entry name" value="GPAT/DHAPAT"/>
</dbReference>
<dbReference type="InterPro" id="IPR045520">
    <property type="entry name" value="GPAT/DHAPAT_C"/>
</dbReference>
<dbReference type="NCBIfam" id="NF002886">
    <property type="entry name" value="PRK03355.1"/>
    <property type="match status" value="1"/>
</dbReference>
<sequence>MNALRTSTEGWVLVVESVVLAEVRTPCELQAVTEWAAKARPDAPVVTLDDLDVGRFDTDTTMVPARVVWLPPVRRGERRVSVADVLALSNPRRPPAFRQGRIKGRHPDRVRVVQGEPASLDELRTRYEQQSAAGQSFTAFVARQASLTGERAERQVIGDRYKVPRLVADQISSSARFQGGAAALARELGRPAAAVAQEATDKMSTFVATQSRLMDDLFSSIFSNLHDKTWSVSVDMKTFDQLRTINKSASLVFLPSHRSYVDPLVLSEVLRSHDFPPNLVLGGNNLSFWPVGPIAQRAGMIFIRRKFGKDAVYKFAMRSYLSFIIEKRFNLEWYIEGGRSRTGKLRKPMLGLLHYVVDAVEQLDGADAMVVPTAIVYDQLQEIGAMAKESAGGTKKPEGVGWLLKYAKAQRTYLGEARVRFGEPFSLRQALEDAGDGSARLEKVAFRVMDEINAATAISATSLAGFALLGASDRAYTCAEIEEILEPLLKYIDDRGLPGPDPALCRGLGLRSTLRVLTREEVLSRFDGGPEPVWSIASGNHAVAAYYRNGALHHFVNRSIVELGLLAATDGDFGDDLDSAEEILEAAREEAMRLRDLLKFEFFFPAKEGYIHRLAGELDLLDPQWRDVTPTSVRTEKILREHAGALFARRTLQPFFDAQLVVADLLVHLGAEDREKEALLTDALGLGQQLSLQGIVKSKDSVSKELYDAAYLLADNRGLVGAEDRSGVSAGRRAWLHEVQQIRSRLARIATIEAEQNPEPLEVPE</sequence>
<accession>A0A1N7CH56</accession>
<dbReference type="Pfam" id="PF19277">
    <property type="entry name" value="GPAT_C"/>
    <property type="match status" value="1"/>
</dbReference>
<evidence type="ECO:0000259" key="6">
    <source>
        <dbReference type="SMART" id="SM00563"/>
    </source>
</evidence>
<dbReference type="PANTHER" id="PTHR12563:SF17">
    <property type="entry name" value="DIHYDROXYACETONE PHOSPHATE ACYLTRANSFERASE"/>
    <property type="match status" value="1"/>
</dbReference>
<evidence type="ECO:0000313" key="7">
    <source>
        <dbReference type="EMBL" id="SIR62926.1"/>
    </source>
</evidence>
<dbReference type="EMBL" id="FTNT01000001">
    <property type="protein sequence ID" value="SIR62926.1"/>
    <property type="molecule type" value="Genomic_DNA"/>
</dbReference>
<dbReference type="AlphaFoldDB" id="A0A1N7CH56"/>
<dbReference type="PIRSF" id="PIRSF000437">
    <property type="entry name" value="GPAT_DHAPAT"/>
    <property type="match status" value="1"/>
</dbReference>
<dbReference type="GO" id="GO:0008374">
    <property type="term" value="F:O-acyltransferase activity"/>
    <property type="evidence" value="ECO:0007669"/>
    <property type="project" value="InterPro"/>
</dbReference>
<name>A0A1N7CH56_9NOCA</name>
<dbReference type="GO" id="GO:0006629">
    <property type="term" value="P:lipid metabolic process"/>
    <property type="evidence" value="ECO:0007669"/>
    <property type="project" value="InterPro"/>
</dbReference>
<keyword evidence="5 7" id="KW-0012">Acyltransferase</keyword>
<evidence type="ECO:0000256" key="4">
    <source>
        <dbReference type="ARBA" id="ARBA00023136"/>
    </source>
</evidence>
<evidence type="ECO:0000256" key="3">
    <source>
        <dbReference type="ARBA" id="ARBA00022679"/>
    </source>
</evidence>
<dbReference type="InterPro" id="IPR002123">
    <property type="entry name" value="Plipid/glycerol_acylTrfase"/>
</dbReference>
<dbReference type="SUPFAM" id="SSF69593">
    <property type="entry name" value="Glycerol-3-phosphate (1)-acyltransferase"/>
    <property type="match status" value="1"/>
</dbReference>
<dbReference type="Pfam" id="PF01553">
    <property type="entry name" value="Acyltransferase"/>
    <property type="match status" value="1"/>
</dbReference>
<dbReference type="PANTHER" id="PTHR12563">
    <property type="entry name" value="GLYCEROL-3-PHOSPHATE ACYLTRANSFERASE"/>
    <property type="match status" value="1"/>
</dbReference>
<proteinExistence type="inferred from homology"/>
<keyword evidence="8" id="KW-1185">Reference proteome</keyword>
<evidence type="ECO:0000313" key="8">
    <source>
        <dbReference type="Proteomes" id="UP000186218"/>
    </source>
</evidence>
<dbReference type="STRING" id="1344003.SAMN05445060_0133"/>
<organism evidence="7 8">
    <name type="scientific">Williamsia sterculiae</name>
    <dbReference type="NCBI Taxonomy" id="1344003"/>
    <lineage>
        <taxon>Bacteria</taxon>
        <taxon>Bacillati</taxon>
        <taxon>Actinomycetota</taxon>
        <taxon>Actinomycetes</taxon>
        <taxon>Mycobacteriales</taxon>
        <taxon>Nocardiaceae</taxon>
        <taxon>Williamsia</taxon>
    </lineage>
</organism>
<dbReference type="SMART" id="SM00563">
    <property type="entry name" value="PlsC"/>
    <property type="match status" value="1"/>
</dbReference>
<evidence type="ECO:0000256" key="2">
    <source>
        <dbReference type="ARBA" id="ARBA00007937"/>
    </source>
</evidence>